<dbReference type="EMBL" id="LR796293">
    <property type="protein sequence ID" value="CAB4134869.1"/>
    <property type="molecule type" value="Genomic_DNA"/>
</dbReference>
<sequence>MKYRKKPVVIEAMQWDGTRVGVDNIRAWAPKLETISLITNQIGEVTEWRIGTLEGGHSVSRFDFIIQGVAGEYYPCKPGIFAQTYDAIPD</sequence>
<gene>
    <name evidence="1" type="ORF">UFOVP121_21</name>
    <name evidence="2" type="ORF">UFOVP277_26</name>
</gene>
<organism evidence="2">
    <name type="scientific">uncultured Caudovirales phage</name>
    <dbReference type="NCBI Taxonomy" id="2100421"/>
    <lineage>
        <taxon>Viruses</taxon>
        <taxon>Duplodnaviria</taxon>
        <taxon>Heunggongvirae</taxon>
        <taxon>Uroviricota</taxon>
        <taxon>Caudoviricetes</taxon>
        <taxon>Peduoviridae</taxon>
        <taxon>Maltschvirus</taxon>
        <taxon>Maltschvirus maltsch</taxon>
    </lineage>
</organism>
<reference evidence="2" key="1">
    <citation type="submission" date="2020-04" db="EMBL/GenBank/DDBJ databases">
        <authorList>
            <person name="Chiriac C."/>
            <person name="Salcher M."/>
            <person name="Ghai R."/>
            <person name="Kavagutti S V."/>
        </authorList>
    </citation>
    <scope>NUCLEOTIDE SEQUENCE</scope>
</reference>
<proteinExistence type="predicted"/>
<name>A0A6J5LT26_9CAUD</name>
<evidence type="ECO:0000313" key="2">
    <source>
        <dbReference type="EMBL" id="CAB4134869.1"/>
    </source>
</evidence>
<dbReference type="EMBL" id="LR796243">
    <property type="protein sequence ID" value="CAB4130636.1"/>
    <property type="molecule type" value="Genomic_DNA"/>
</dbReference>
<protein>
    <submittedName>
        <fullName evidence="2">Uncharacterized protein</fullName>
    </submittedName>
</protein>
<evidence type="ECO:0000313" key="1">
    <source>
        <dbReference type="EMBL" id="CAB4130636.1"/>
    </source>
</evidence>
<accession>A0A6J5LT26</accession>